<organism evidence="2 3">
    <name type="scientific">Rangifer tarandus platyrhynchus</name>
    <name type="common">Svalbard reindeer</name>
    <dbReference type="NCBI Taxonomy" id="3082113"/>
    <lineage>
        <taxon>Eukaryota</taxon>
        <taxon>Metazoa</taxon>
        <taxon>Chordata</taxon>
        <taxon>Craniata</taxon>
        <taxon>Vertebrata</taxon>
        <taxon>Euteleostomi</taxon>
        <taxon>Mammalia</taxon>
        <taxon>Eutheria</taxon>
        <taxon>Laurasiatheria</taxon>
        <taxon>Artiodactyla</taxon>
        <taxon>Ruminantia</taxon>
        <taxon>Pecora</taxon>
        <taxon>Cervidae</taxon>
        <taxon>Odocoileinae</taxon>
        <taxon>Rangifer</taxon>
    </lineage>
</organism>
<gene>
    <name evidence="2" type="ORF">MRATA1EN1_LOCUS8534</name>
</gene>
<evidence type="ECO:0000313" key="2">
    <source>
        <dbReference type="EMBL" id="CAI9159572.1"/>
    </source>
</evidence>
<keyword evidence="3" id="KW-1185">Reference proteome</keyword>
<accession>A0ABN8YDC6</accession>
<proteinExistence type="predicted"/>
<dbReference type="EMBL" id="OX459955">
    <property type="protein sequence ID" value="CAI9159572.1"/>
    <property type="molecule type" value="Genomic_DNA"/>
</dbReference>
<reference evidence="2" key="1">
    <citation type="submission" date="2023-04" db="EMBL/GenBank/DDBJ databases">
        <authorList>
            <consortium name="ELIXIR-Norway"/>
        </authorList>
    </citation>
    <scope>NUCLEOTIDE SEQUENCE [LARGE SCALE GENOMIC DNA]</scope>
</reference>
<evidence type="ECO:0000256" key="1">
    <source>
        <dbReference type="SAM" id="MobiDB-lite"/>
    </source>
</evidence>
<protein>
    <submittedName>
        <fullName evidence="2">Uncharacterized protein</fullName>
    </submittedName>
</protein>
<name>A0ABN8YDC6_RANTA</name>
<dbReference type="Proteomes" id="UP001176941">
    <property type="component" value="Chromosome 19"/>
</dbReference>
<feature type="region of interest" description="Disordered" evidence="1">
    <location>
        <begin position="104"/>
        <end position="176"/>
    </location>
</feature>
<evidence type="ECO:0000313" key="3">
    <source>
        <dbReference type="Proteomes" id="UP001176941"/>
    </source>
</evidence>
<sequence>MTVEEKRKHMGSELPGTCLHVPAAWPLSGIRPQTPPSYLPLGPLAAELACQAPAAKNLWNRLTSSCQSVLEKVPTSTRPLTLETGDFLEKPDISRLASFHRGCLSTERGDPRGLGSSRAAMPASSGRGRAWPGSALLRVGTGRSFRGGPAQCAGAGPDASRGHGQAGAEQPQLRLR</sequence>